<evidence type="ECO:0000313" key="2">
    <source>
        <dbReference type="Proteomes" id="UP000478052"/>
    </source>
</evidence>
<evidence type="ECO:0000313" key="1">
    <source>
        <dbReference type="EMBL" id="KAF0772213.1"/>
    </source>
</evidence>
<protein>
    <submittedName>
        <fullName evidence="1">Uncharacterized protein</fullName>
    </submittedName>
</protein>
<sequence>MLQFQILGVVSYVKMNIHGAL</sequence>
<dbReference type="AlphaFoldDB" id="A0A6G0ZLF4"/>
<organism evidence="1 2">
    <name type="scientific">Aphis craccivora</name>
    <name type="common">Cowpea aphid</name>
    <dbReference type="NCBI Taxonomy" id="307492"/>
    <lineage>
        <taxon>Eukaryota</taxon>
        <taxon>Metazoa</taxon>
        <taxon>Ecdysozoa</taxon>
        <taxon>Arthropoda</taxon>
        <taxon>Hexapoda</taxon>
        <taxon>Insecta</taxon>
        <taxon>Pterygota</taxon>
        <taxon>Neoptera</taxon>
        <taxon>Paraneoptera</taxon>
        <taxon>Hemiptera</taxon>
        <taxon>Sternorrhyncha</taxon>
        <taxon>Aphidomorpha</taxon>
        <taxon>Aphidoidea</taxon>
        <taxon>Aphididae</taxon>
        <taxon>Aphidini</taxon>
        <taxon>Aphis</taxon>
        <taxon>Aphis</taxon>
    </lineage>
</organism>
<keyword evidence="2" id="KW-1185">Reference proteome</keyword>
<proteinExistence type="predicted"/>
<dbReference type="Proteomes" id="UP000478052">
    <property type="component" value="Unassembled WGS sequence"/>
</dbReference>
<reference evidence="1 2" key="1">
    <citation type="submission" date="2019-08" db="EMBL/GenBank/DDBJ databases">
        <title>Whole genome of Aphis craccivora.</title>
        <authorList>
            <person name="Voronova N.V."/>
            <person name="Shulinski R.S."/>
            <person name="Bandarenka Y.V."/>
            <person name="Zhorov D.G."/>
            <person name="Warner D."/>
        </authorList>
    </citation>
    <scope>NUCLEOTIDE SEQUENCE [LARGE SCALE GENOMIC DNA]</scope>
    <source>
        <strain evidence="1">180601</strain>
        <tissue evidence="1">Whole Body</tissue>
    </source>
</reference>
<dbReference type="EMBL" id="VUJU01000207">
    <property type="protein sequence ID" value="KAF0772213.1"/>
    <property type="molecule type" value="Genomic_DNA"/>
</dbReference>
<gene>
    <name evidence="1" type="ORF">FWK35_00010057</name>
</gene>
<comment type="caution">
    <text evidence="1">The sequence shown here is derived from an EMBL/GenBank/DDBJ whole genome shotgun (WGS) entry which is preliminary data.</text>
</comment>
<name>A0A6G0ZLF4_APHCR</name>
<accession>A0A6G0ZLF4</accession>